<feature type="domain" description="Concentrative nucleoside transporter N-terminal" evidence="8">
    <location>
        <begin position="8"/>
        <end position="80"/>
    </location>
</feature>
<evidence type="ECO:0000256" key="6">
    <source>
        <dbReference type="ARBA" id="ARBA00023136"/>
    </source>
</evidence>
<evidence type="ECO:0000256" key="4">
    <source>
        <dbReference type="ARBA" id="ARBA00022692"/>
    </source>
</evidence>
<protein>
    <submittedName>
        <fullName evidence="11">NupC/NupG family nucleoside CNT transporter</fullName>
    </submittedName>
</protein>
<evidence type="ECO:0000259" key="10">
    <source>
        <dbReference type="Pfam" id="PF07670"/>
    </source>
</evidence>
<feature type="transmembrane region" description="Helical" evidence="7">
    <location>
        <begin position="29"/>
        <end position="47"/>
    </location>
</feature>
<feature type="transmembrane region" description="Helical" evidence="7">
    <location>
        <begin position="359"/>
        <end position="384"/>
    </location>
</feature>
<comment type="similarity">
    <text evidence="2">Belongs to the concentrative nucleoside transporter (CNT) (TC 2.A.41) family.</text>
</comment>
<keyword evidence="5 7" id="KW-1133">Transmembrane helix</keyword>
<organism evidence="11 12">
    <name type="scientific">Candidatus Synechococcus calcipolaris G9</name>
    <dbReference type="NCBI Taxonomy" id="1497997"/>
    <lineage>
        <taxon>Bacteria</taxon>
        <taxon>Bacillati</taxon>
        <taxon>Cyanobacteriota</taxon>
        <taxon>Cyanophyceae</taxon>
        <taxon>Synechococcales</taxon>
        <taxon>Synechococcaceae</taxon>
        <taxon>Synechococcus</taxon>
    </lineage>
</organism>
<comment type="subcellular location">
    <subcellularLocation>
        <location evidence="1">Cell membrane</location>
        <topology evidence="1">Multi-pass membrane protein</topology>
    </subcellularLocation>
</comment>
<dbReference type="PANTHER" id="PTHR10590:SF4">
    <property type="entry name" value="SOLUTE CARRIER FAMILY 28 MEMBER 3"/>
    <property type="match status" value="1"/>
</dbReference>
<dbReference type="EMBL" id="JAKKUT010000002">
    <property type="protein sequence ID" value="MDG2990437.1"/>
    <property type="molecule type" value="Genomic_DNA"/>
</dbReference>
<keyword evidence="3" id="KW-1003">Cell membrane</keyword>
<dbReference type="InterPro" id="IPR011657">
    <property type="entry name" value="CNT_C_dom"/>
</dbReference>
<feature type="domain" description="Nucleoside transporter/FeoB GTPase Gate" evidence="10">
    <location>
        <begin position="88"/>
        <end position="186"/>
    </location>
</feature>
<evidence type="ECO:0000256" key="1">
    <source>
        <dbReference type="ARBA" id="ARBA00004651"/>
    </source>
</evidence>
<evidence type="ECO:0000259" key="8">
    <source>
        <dbReference type="Pfam" id="PF01773"/>
    </source>
</evidence>
<feature type="transmembrane region" description="Helical" evidence="7">
    <location>
        <begin position="163"/>
        <end position="185"/>
    </location>
</feature>
<feature type="transmembrane region" description="Helical" evidence="7">
    <location>
        <begin position="283"/>
        <end position="304"/>
    </location>
</feature>
<evidence type="ECO:0000256" key="5">
    <source>
        <dbReference type="ARBA" id="ARBA00022989"/>
    </source>
</evidence>
<feature type="transmembrane region" description="Helical" evidence="7">
    <location>
        <begin position="91"/>
        <end position="111"/>
    </location>
</feature>
<feature type="transmembrane region" description="Helical" evidence="7">
    <location>
        <begin position="132"/>
        <end position="151"/>
    </location>
</feature>
<evidence type="ECO:0000313" key="11">
    <source>
        <dbReference type="EMBL" id="MDG2990437.1"/>
    </source>
</evidence>
<keyword evidence="12" id="KW-1185">Reference proteome</keyword>
<dbReference type="InterPro" id="IPR011642">
    <property type="entry name" value="Gate_dom"/>
</dbReference>
<dbReference type="Pfam" id="PF07662">
    <property type="entry name" value="Nucleos_tra2_C"/>
    <property type="match status" value="1"/>
</dbReference>
<reference evidence="11" key="1">
    <citation type="journal article" date="2022" name="Genome Biol. Evol.">
        <title>A New Gene Family Diagnostic for Intracellular Biomineralization of Amorphous Ca Carbonates by Cyanobacteria.</title>
        <authorList>
            <person name="Benzerara K."/>
            <person name="Duprat E."/>
            <person name="Bitard-Feildel T."/>
            <person name="Caumes G."/>
            <person name="Cassier-Chauvat C."/>
            <person name="Chauvat F."/>
            <person name="Dezi M."/>
            <person name="Diop S.I."/>
            <person name="Gaschignard G."/>
            <person name="Gorgen S."/>
            <person name="Gugger M."/>
            <person name="Lopez-Garcia P."/>
            <person name="Millet M."/>
            <person name="Skouri-Panet F."/>
            <person name="Moreira D."/>
            <person name="Callebaut I."/>
        </authorList>
    </citation>
    <scope>NUCLEOTIDE SEQUENCE</scope>
    <source>
        <strain evidence="11">G9</strain>
    </source>
</reference>
<feature type="domain" description="Concentrative nucleoside transporter C-terminal" evidence="9">
    <location>
        <begin position="191"/>
        <end position="414"/>
    </location>
</feature>
<proteinExistence type="inferred from homology"/>
<feature type="transmembrane region" description="Helical" evidence="7">
    <location>
        <begin position="249"/>
        <end position="271"/>
    </location>
</feature>
<keyword evidence="6 7" id="KW-0472">Membrane</keyword>
<dbReference type="RefSeq" id="WP_277866348.1">
    <property type="nucleotide sequence ID" value="NZ_JAKKUT010000002.1"/>
</dbReference>
<name>A0ABT6EXG6_9SYNE</name>
<reference evidence="11" key="2">
    <citation type="submission" date="2022-01" db="EMBL/GenBank/DDBJ databases">
        <authorList>
            <person name="Zivanovic Y."/>
            <person name="Moreira D."/>
            <person name="Lopez-Garcia P."/>
        </authorList>
    </citation>
    <scope>NUCLEOTIDE SEQUENCE</scope>
    <source>
        <strain evidence="11">G9</strain>
    </source>
</reference>
<evidence type="ECO:0000256" key="7">
    <source>
        <dbReference type="SAM" id="Phobius"/>
    </source>
</evidence>
<gene>
    <name evidence="11" type="ORF">L3556_05740</name>
</gene>
<accession>A0ABT6EXG6</accession>
<dbReference type="InterPro" id="IPR002668">
    <property type="entry name" value="CNT_N_dom"/>
</dbReference>
<evidence type="ECO:0000256" key="2">
    <source>
        <dbReference type="ARBA" id="ARBA00009033"/>
    </source>
</evidence>
<dbReference type="InterPro" id="IPR008276">
    <property type="entry name" value="C_nuclsd_transpt"/>
</dbReference>
<evidence type="ECO:0000259" key="9">
    <source>
        <dbReference type="Pfam" id="PF07662"/>
    </source>
</evidence>
<dbReference type="Pfam" id="PF07670">
    <property type="entry name" value="Gate"/>
    <property type="match status" value="1"/>
</dbReference>
<evidence type="ECO:0000256" key="3">
    <source>
        <dbReference type="ARBA" id="ARBA00022475"/>
    </source>
</evidence>
<feature type="transmembrane region" description="Helical" evidence="7">
    <location>
        <begin position="396"/>
        <end position="416"/>
    </location>
</feature>
<dbReference type="Pfam" id="PF01773">
    <property type="entry name" value="Nucleos_tra2_N"/>
    <property type="match status" value="1"/>
</dbReference>
<sequence>MERLISLLGLFVFIGIAYALSVKRAAINWRTLLWGVALQISIGVIILRLPIGYQFFQALGNGIGYFLNFSDVGAEFVFGPDFADHFIAFKVMPTIIFFSSFITILYHYGILQRVVQWLSVAMVKTMKTSGSESLVCAANVFVGPAEAPLLVKPYVKDMTLSELHAIMTCGFATIAGGVMAAYISLGIPAEHLIAASVMSAPAALGISKVMYPETDTPLTLGDHGDTQVQRTSINVIDAATIGALDGMKLALNIVALLIAFTALVAAINGLLQVLGGWINFPQLSLEWIFSFVFAPIAWLMGVPWQDVGQVGILLGKKTVLNEFFAYLDLSALMNNAAEIAAGEVEAGTVPVISQRSQILATYALCGFSSLTAIGIQIGGIGAIAPSRQHDLARLGLRAMIGGSLACFMTASIAGVLL</sequence>
<dbReference type="Proteomes" id="UP001154265">
    <property type="component" value="Unassembled WGS sequence"/>
</dbReference>
<dbReference type="PANTHER" id="PTHR10590">
    <property type="entry name" value="SODIUM/NUCLEOSIDE COTRANSPORTER"/>
    <property type="match status" value="1"/>
</dbReference>
<keyword evidence="4 7" id="KW-0812">Transmembrane</keyword>
<comment type="caution">
    <text evidence="11">The sequence shown here is derived from an EMBL/GenBank/DDBJ whole genome shotgun (WGS) entry which is preliminary data.</text>
</comment>
<evidence type="ECO:0000313" key="12">
    <source>
        <dbReference type="Proteomes" id="UP001154265"/>
    </source>
</evidence>